<dbReference type="InterPro" id="IPR014016">
    <property type="entry name" value="UvrD-like_ATP-bd"/>
</dbReference>
<evidence type="ECO:0000256" key="7">
    <source>
        <dbReference type="ARBA" id="ARBA00023125"/>
    </source>
</evidence>
<dbReference type="GO" id="GO:0000725">
    <property type="term" value="P:recombinational repair"/>
    <property type="evidence" value="ECO:0007669"/>
    <property type="project" value="TreeGrafter"/>
</dbReference>
<dbReference type="InterPro" id="IPR005752">
    <property type="entry name" value="Helicase_Rep"/>
</dbReference>
<dbReference type="OrthoDB" id="9806690at2"/>
<comment type="subunit">
    <text evidence="11">Homodimer.</text>
</comment>
<dbReference type="GO" id="GO:0006260">
    <property type="term" value="P:DNA replication"/>
    <property type="evidence" value="ECO:0007669"/>
    <property type="project" value="UniProtKB-UniRule"/>
</dbReference>
<dbReference type="GO" id="GO:0005829">
    <property type="term" value="C:cytosol"/>
    <property type="evidence" value="ECO:0007669"/>
    <property type="project" value="TreeGrafter"/>
</dbReference>
<feature type="domain" description="UvrD-like helicase ATP-binding" evidence="13">
    <location>
        <begin position="2"/>
        <end position="281"/>
    </location>
</feature>
<dbReference type="Gene3D" id="1.10.486.10">
    <property type="entry name" value="PCRA, domain 4"/>
    <property type="match status" value="1"/>
</dbReference>
<protein>
    <recommendedName>
        <fullName evidence="11">ATP-dependent DNA helicase Rep</fullName>
        <ecNumber evidence="11">5.6.2.4</ecNumber>
    </recommendedName>
    <alternativeName>
        <fullName evidence="11">DNA 3'-5' helicase Rep</fullName>
    </alternativeName>
</protein>
<feature type="binding site" evidence="11">
    <location>
        <position position="279"/>
    </location>
    <ligand>
        <name>ATP</name>
        <dbReference type="ChEBI" id="CHEBI:30616"/>
    </ligand>
</feature>
<dbReference type="CDD" id="cd17932">
    <property type="entry name" value="DEXQc_UvrD"/>
    <property type="match status" value="1"/>
</dbReference>
<dbReference type="GO" id="GO:0003697">
    <property type="term" value="F:single-stranded DNA binding"/>
    <property type="evidence" value="ECO:0007669"/>
    <property type="project" value="UniProtKB-UniRule"/>
</dbReference>
<keyword evidence="4 11" id="KW-0378">Hydrolase</keyword>
<dbReference type="EMBL" id="QRAN01000017">
    <property type="protein sequence ID" value="RLQ21005.1"/>
    <property type="molecule type" value="Genomic_DNA"/>
</dbReference>
<proteinExistence type="inferred from homology"/>
<evidence type="ECO:0000256" key="1">
    <source>
        <dbReference type="ARBA" id="ARBA00009922"/>
    </source>
</evidence>
<organism evidence="15 16">
    <name type="scientific">Seongchinamella sediminis</name>
    <dbReference type="NCBI Taxonomy" id="2283635"/>
    <lineage>
        <taxon>Bacteria</taxon>
        <taxon>Pseudomonadati</taxon>
        <taxon>Pseudomonadota</taxon>
        <taxon>Gammaproteobacteria</taxon>
        <taxon>Cellvibrionales</taxon>
        <taxon>Halieaceae</taxon>
        <taxon>Seongchinamella</taxon>
    </lineage>
</organism>
<evidence type="ECO:0000259" key="13">
    <source>
        <dbReference type="PROSITE" id="PS51198"/>
    </source>
</evidence>
<dbReference type="NCBIfam" id="TIGR01074">
    <property type="entry name" value="rep"/>
    <property type="match status" value="1"/>
</dbReference>
<keyword evidence="5 11" id="KW-0347">Helicase</keyword>
<comment type="catalytic activity">
    <reaction evidence="9 11">
        <text>Couples ATP hydrolysis with the unwinding of duplex DNA by translocating in the 3'-5' direction.</text>
        <dbReference type="EC" id="5.6.2.4"/>
    </reaction>
</comment>
<comment type="caution">
    <text evidence="15">The sequence shown here is derived from an EMBL/GenBank/DDBJ whole genome shotgun (WGS) entry which is preliminary data.</text>
</comment>
<feature type="binding site" evidence="12">
    <location>
        <begin position="23"/>
        <end position="30"/>
    </location>
    <ligand>
        <name>ATP</name>
        <dbReference type="ChEBI" id="CHEBI:30616"/>
    </ligand>
</feature>
<evidence type="ECO:0000313" key="15">
    <source>
        <dbReference type="EMBL" id="RLQ21005.1"/>
    </source>
</evidence>
<evidence type="ECO:0000256" key="8">
    <source>
        <dbReference type="ARBA" id="ARBA00023235"/>
    </source>
</evidence>
<evidence type="ECO:0000256" key="2">
    <source>
        <dbReference type="ARBA" id="ARBA00022705"/>
    </source>
</evidence>
<reference evidence="15 16" key="1">
    <citation type="submission" date="2018-07" db="EMBL/GenBank/DDBJ databases">
        <title>Halioglobus sp. genome submission.</title>
        <authorList>
            <person name="Ye M.-Q."/>
            <person name="Du Z.-J."/>
        </authorList>
    </citation>
    <scope>NUCLEOTIDE SEQUENCE [LARGE SCALE GENOMIC DNA]</scope>
    <source>
        <strain evidence="15 16">U0301</strain>
    </source>
</reference>
<evidence type="ECO:0000313" key="16">
    <source>
        <dbReference type="Proteomes" id="UP000265509"/>
    </source>
</evidence>
<comment type="catalytic activity">
    <reaction evidence="10 11">
        <text>ATP + H2O = ADP + phosphate + H(+)</text>
        <dbReference type="Rhea" id="RHEA:13065"/>
        <dbReference type="ChEBI" id="CHEBI:15377"/>
        <dbReference type="ChEBI" id="CHEBI:15378"/>
        <dbReference type="ChEBI" id="CHEBI:30616"/>
        <dbReference type="ChEBI" id="CHEBI:43474"/>
        <dbReference type="ChEBI" id="CHEBI:456216"/>
        <dbReference type="EC" id="5.6.2.4"/>
    </reaction>
</comment>
<dbReference type="InterPro" id="IPR013986">
    <property type="entry name" value="DExx_box_DNA_helicase_dom_sf"/>
</dbReference>
<dbReference type="GO" id="GO:0016887">
    <property type="term" value="F:ATP hydrolysis activity"/>
    <property type="evidence" value="ECO:0007669"/>
    <property type="project" value="RHEA"/>
</dbReference>
<dbReference type="PANTHER" id="PTHR11070">
    <property type="entry name" value="UVRD / RECB / PCRA DNA HELICASE FAMILY MEMBER"/>
    <property type="match status" value="1"/>
</dbReference>
<dbReference type="GO" id="GO:0043138">
    <property type="term" value="F:3'-5' DNA helicase activity"/>
    <property type="evidence" value="ECO:0007669"/>
    <property type="project" value="UniProtKB-UniRule"/>
</dbReference>
<evidence type="ECO:0000256" key="11">
    <source>
        <dbReference type="HAMAP-Rule" id="MF_01920"/>
    </source>
</evidence>
<dbReference type="Pfam" id="PF13361">
    <property type="entry name" value="UvrD_C"/>
    <property type="match status" value="1"/>
</dbReference>
<name>A0A3L7DW50_9GAMM</name>
<dbReference type="HAMAP" id="MF_01920">
    <property type="entry name" value="Helicase_Rep"/>
    <property type="match status" value="1"/>
</dbReference>
<dbReference type="InterPro" id="IPR000212">
    <property type="entry name" value="DNA_helicase_UvrD/REP"/>
</dbReference>
<keyword evidence="3 11" id="KW-0547">Nucleotide-binding</keyword>
<dbReference type="InterPro" id="IPR014017">
    <property type="entry name" value="DNA_helicase_UvrD-like_C"/>
</dbReference>
<dbReference type="PROSITE" id="PS51217">
    <property type="entry name" value="UVRD_HELICASE_CTER"/>
    <property type="match status" value="1"/>
</dbReference>
<dbReference type="PANTHER" id="PTHR11070:SF64">
    <property type="entry name" value="ATP-DEPENDENT DNA HELICASE REP"/>
    <property type="match status" value="1"/>
</dbReference>
<dbReference type="Gene3D" id="3.40.50.300">
    <property type="entry name" value="P-loop containing nucleotide triphosphate hydrolases"/>
    <property type="match status" value="2"/>
</dbReference>
<gene>
    <name evidence="11 15" type="primary">rep</name>
    <name evidence="15" type="ORF">DWB85_14890</name>
</gene>
<feature type="domain" description="UvrD-like helicase C-terminal" evidence="14">
    <location>
        <begin position="282"/>
        <end position="560"/>
    </location>
</feature>
<dbReference type="RefSeq" id="WP_117956212.1">
    <property type="nucleotide sequence ID" value="NZ_QRAN01000017.1"/>
</dbReference>
<dbReference type="GO" id="GO:0005524">
    <property type="term" value="F:ATP binding"/>
    <property type="evidence" value="ECO:0007669"/>
    <property type="project" value="UniProtKB-UniRule"/>
</dbReference>
<accession>A0A3L7DW50</accession>
<evidence type="ECO:0000256" key="5">
    <source>
        <dbReference type="ARBA" id="ARBA00022806"/>
    </source>
</evidence>
<dbReference type="AlphaFoldDB" id="A0A3L7DW50"/>
<dbReference type="Gene3D" id="1.10.10.160">
    <property type="match status" value="1"/>
</dbReference>
<dbReference type="PROSITE" id="PS51198">
    <property type="entry name" value="UVRD_HELICASE_ATP_BIND"/>
    <property type="match status" value="1"/>
</dbReference>
<evidence type="ECO:0000256" key="6">
    <source>
        <dbReference type="ARBA" id="ARBA00022840"/>
    </source>
</evidence>
<evidence type="ECO:0000256" key="9">
    <source>
        <dbReference type="ARBA" id="ARBA00034617"/>
    </source>
</evidence>
<keyword evidence="16" id="KW-1185">Reference proteome</keyword>
<keyword evidence="6 11" id="KW-0067">ATP-binding</keyword>
<dbReference type="InterPro" id="IPR027417">
    <property type="entry name" value="P-loop_NTPase"/>
</dbReference>
<keyword evidence="2 11" id="KW-0235">DNA replication</keyword>
<comment type="similarity">
    <text evidence="1 11">Belongs to the helicase family. UvrD subfamily.</text>
</comment>
<keyword evidence="8 11" id="KW-0413">Isomerase</keyword>
<evidence type="ECO:0000259" key="14">
    <source>
        <dbReference type="PROSITE" id="PS51217"/>
    </source>
</evidence>
<dbReference type="EC" id="5.6.2.4" evidence="11"/>
<dbReference type="SUPFAM" id="SSF52540">
    <property type="entry name" value="P-loop containing nucleoside triphosphate hydrolases"/>
    <property type="match status" value="1"/>
</dbReference>
<dbReference type="CDD" id="cd18807">
    <property type="entry name" value="SF1_C_UvrD"/>
    <property type="match status" value="1"/>
</dbReference>
<evidence type="ECO:0000256" key="4">
    <source>
        <dbReference type="ARBA" id="ARBA00022801"/>
    </source>
</evidence>
<dbReference type="Pfam" id="PF00580">
    <property type="entry name" value="UvrD-helicase"/>
    <property type="match status" value="1"/>
</dbReference>
<sequence length="665" mass="74799">MAQLNPRQREAVRYIDGPLLVLAGAGSGKTSVITRKIAYLVQTCGIRASRIAAVTFTNKAAREMKERVGKLLGGNAAEGLTVSTFHQLGLKIIRHERQLLGLKSGFSIFDGQDSQSLIKDLLIQEHGSDGDRAATIGHQISSWKNDRILPEQALATAKGPAQMLCAQAYRRYQRALKAYNALDFDDLILLPTILFEHNPDILEKWQNSIHYLLVDEYQDTNSSQYLLVKQLVGVRGALTVVGDDDQSIYAWRGARPENLAQLQDDFPGLKLVKLEQNYRSTSRILKAANTLIANNDHVFEKQLWSELGYGEPLRVIRCSDENHEAEQVVAEILDHKLRKRTRFGDYAILYRGNHQSRLLELALQQQQVPYHLSGGTSFFARNEVKDIMAYLRLIVNENDDNAFLRIANVPRRKLGASTLEALGNFANEQHCSLSQAIGRVGSGVLPEAGRHRLQEFRLWMDRIRRQCEGGAGISAVRQMIRDMDYEQWLNQLSSSEDVAERRMGNVHFLIDSLNRVMTDEGVALDEAISRLILRDLMEQQEEEDASPDNVQLMTMHASKGLEFPHVFIIGMEENLLPHRASVEDGNIEEERRLAYVGITRAQQTLAMTMAAKRRQFGETINCEPSRFLDELPQDDLSWQGAGVDDGEANEARGQATLAGLKELFA</sequence>
<comment type="function">
    <text evidence="11">Rep helicase is a single-stranded DNA-dependent ATPase involved in DNA replication; it can initiate unwinding at a nick in the DNA. It binds to the single-stranded DNA and acts in a progressive fashion along the DNA in the 3' to 5' direction.</text>
</comment>
<dbReference type="Proteomes" id="UP000265509">
    <property type="component" value="Unassembled WGS sequence"/>
</dbReference>
<evidence type="ECO:0000256" key="12">
    <source>
        <dbReference type="PROSITE-ProRule" id="PRU00560"/>
    </source>
</evidence>
<evidence type="ECO:0000256" key="10">
    <source>
        <dbReference type="ARBA" id="ARBA00048988"/>
    </source>
</evidence>
<keyword evidence="7 11" id="KW-0238">DNA-binding</keyword>
<evidence type="ECO:0000256" key="3">
    <source>
        <dbReference type="ARBA" id="ARBA00022741"/>
    </source>
</evidence>